<dbReference type="Proteomes" id="UP000011131">
    <property type="component" value="Chromosome"/>
</dbReference>
<reference evidence="1 2" key="1">
    <citation type="journal article" date="2013" name="Genome Announc.">
        <title>Complete genome sequence of Myxococcus stipitatus strain DSM 14675, a fruiting myxobacterium.</title>
        <authorList>
            <person name="Huntley S."/>
            <person name="Kneip S."/>
            <person name="Treuner-Lange A."/>
            <person name="Sogaard-Andersen L."/>
        </authorList>
    </citation>
    <scope>NUCLEOTIDE SEQUENCE [LARGE SCALE GENOMIC DNA]</scope>
    <source>
        <strain evidence="2">DSM 14675 / JCM 12634 / Mx s8</strain>
    </source>
</reference>
<keyword evidence="2" id="KW-1185">Reference proteome</keyword>
<organism evidence="1 2">
    <name type="scientific">Myxococcus stipitatus (strain DSM 14675 / JCM 12634 / Mx s8)</name>
    <dbReference type="NCBI Taxonomy" id="1278073"/>
    <lineage>
        <taxon>Bacteria</taxon>
        <taxon>Pseudomonadati</taxon>
        <taxon>Myxococcota</taxon>
        <taxon>Myxococcia</taxon>
        <taxon>Myxococcales</taxon>
        <taxon>Cystobacterineae</taxon>
        <taxon>Myxococcaceae</taxon>
        <taxon>Myxococcus</taxon>
    </lineage>
</organism>
<accession>L7U8M8</accession>
<evidence type="ECO:0000313" key="2">
    <source>
        <dbReference type="Proteomes" id="UP000011131"/>
    </source>
</evidence>
<proteinExistence type="predicted"/>
<dbReference type="AlphaFoldDB" id="L7U8M8"/>
<dbReference type="HOGENOM" id="CLU_2650673_0_0_7"/>
<gene>
    <name evidence="1" type="ordered locus">MYSTI_02596</name>
</gene>
<dbReference type="PATRIC" id="fig|1278073.3.peg.2636"/>
<dbReference type="KEGG" id="msd:MYSTI_02596"/>
<protein>
    <submittedName>
        <fullName evidence="1">Uncharacterized protein</fullName>
    </submittedName>
</protein>
<evidence type="ECO:0000313" key="1">
    <source>
        <dbReference type="EMBL" id="AGC43912.1"/>
    </source>
</evidence>
<dbReference type="EMBL" id="CP004025">
    <property type="protein sequence ID" value="AGC43912.1"/>
    <property type="molecule type" value="Genomic_DNA"/>
</dbReference>
<sequence>MLLADELYVYGSDPCLDTPRGIPVLTPLFVREIPHGLLAAADTAMLQRITLADDTPSRGPSIDIARLREELGAISS</sequence>
<name>L7U8M8_MYXSD</name>